<proteinExistence type="predicted"/>
<reference evidence="3 4" key="1">
    <citation type="submission" date="2018-06" db="EMBL/GenBank/DDBJ databases">
        <title>Extensive metabolic versatility and redundancy in microbially diverse, dynamic hydrothermal sediments.</title>
        <authorList>
            <person name="Dombrowski N."/>
            <person name="Teske A."/>
            <person name="Baker B.J."/>
        </authorList>
    </citation>
    <scope>NUCLEOTIDE SEQUENCE [LARGE SCALE GENOMIC DNA]</scope>
    <source>
        <strain evidence="3">B36_G15</strain>
    </source>
</reference>
<organism evidence="3 4">
    <name type="scientific">candidate division WOR-3 bacterium</name>
    <dbReference type="NCBI Taxonomy" id="2052148"/>
    <lineage>
        <taxon>Bacteria</taxon>
        <taxon>Bacteria division WOR-3</taxon>
    </lineage>
</organism>
<evidence type="ECO:0000259" key="2">
    <source>
        <dbReference type="Pfam" id="PF14332"/>
    </source>
</evidence>
<evidence type="ECO:0000313" key="3">
    <source>
        <dbReference type="EMBL" id="RKX70535.1"/>
    </source>
</evidence>
<evidence type="ECO:0000313" key="4">
    <source>
        <dbReference type="Proteomes" id="UP000268469"/>
    </source>
</evidence>
<feature type="domain" description="PatA-like N-terminal" evidence="2">
    <location>
        <begin position="4"/>
        <end position="161"/>
    </location>
</feature>
<dbReference type="PANTHER" id="PTHR36304">
    <property type="entry name" value="DOMAIN GTPASE-ACTIVATING PROTEIN, PUTATIVE-RELATED-RELATED"/>
    <property type="match status" value="1"/>
</dbReference>
<dbReference type="PANTHER" id="PTHR36304:SF4">
    <property type="entry name" value="DUF4388 DOMAIN-CONTAINING PROTEIN"/>
    <property type="match status" value="1"/>
</dbReference>
<dbReference type="AlphaFoldDB" id="A0A660SI77"/>
<keyword evidence="1" id="KW-0812">Transmembrane</keyword>
<comment type="caution">
    <text evidence="3">The sequence shown here is derived from an EMBL/GenBank/DDBJ whole genome shotgun (WGS) entry which is preliminary data.</text>
</comment>
<sequence length="323" mass="37309">MALEGNLKDLSLIGVLQLISGERMTGVLKLKRKGEEAYVGFEDGQITGAFWLKGGAHESLDLYLVKSGMVSRELFNSAARIKEETGESIVTILVRNKHLDEESLKEIIRFKIQEVLDELFSWKEGEFHFVPDERIYKKSALKVLLNTEGVILEGARRIDEWPRIVKAIPSGELIFRKKEDAKLEFDFTPESERVYNLVDGHRTVNEIVEYSGLGKFRTYSNLFDLLSTDQIEIVGIKPTYKAETKIEWAKLLGYPLLLIFIIGYLLTFTILITNLWRVESFNRIPVQFESFSLNREGFRELYRLKNGKEPTSWELERFMKGVK</sequence>
<accession>A0A660SI77</accession>
<dbReference type="InterPro" id="IPR025497">
    <property type="entry name" value="PatA-like_N"/>
</dbReference>
<keyword evidence="1" id="KW-1133">Transmembrane helix</keyword>
<dbReference type="Proteomes" id="UP000268469">
    <property type="component" value="Unassembled WGS sequence"/>
</dbReference>
<gene>
    <name evidence="3" type="ORF">DRP53_04655</name>
</gene>
<feature type="transmembrane region" description="Helical" evidence="1">
    <location>
        <begin position="251"/>
        <end position="276"/>
    </location>
</feature>
<name>A0A660SI77_UNCW3</name>
<protein>
    <recommendedName>
        <fullName evidence="2">PatA-like N-terminal domain-containing protein</fullName>
    </recommendedName>
</protein>
<keyword evidence="1" id="KW-0472">Membrane</keyword>
<evidence type="ECO:0000256" key="1">
    <source>
        <dbReference type="SAM" id="Phobius"/>
    </source>
</evidence>
<dbReference type="Pfam" id="PF14332">
    <property type="entry name" value="DUF4388"/>
    <property type="match status" value="1"/>
</dbReference>
<dbReference type="EMBL" id="QNBE01000036">
    <property type="protein sequence ID" value="RKX70535.1"/>
    <property type="molecule type" value="Genomic_DNA"/>
</dbReference>